<keyword evidence="1" id="KW-0812">Transmembrane</keyword>
<comment type="caution">
    <text evidence="2">The sequence shown here is derived from an EMBL/GenBank/DDBJ whole genome shotgun (WGS) entry which is preliminary data.</text>
</comment>
<accession>A0A2H0ED20</accession>
<keyword evidence="1" id="KW-0472">Membrane</keyword>
<name>A0A2H0ED20_9BACT</name>
<sequence>MTKNILIALIIIVVGLVGLLVWGGLRSSKNNPQLEALAQCLNSKGAVMYGTNWCSWCQKEEANFKDTWRFINYIDCSKNPKDCLALGIEATPTWIFPDGKRLTGYQGLEKLAEESGCKLTIDR</sequence>
<dbReference type="PANTHER" id="PTHR34573">
    <property type="entry name" value="VKC DOMAIN-CONTAINING PROTEIN"/>
    <property type="match status" value="1"/>
</dbReference>
<evidence type="ECO:0000313" key="2">
    <source>
        <dbReference type="EMBL" id="PIP92353.1"/>
    </source>
</evidence>
<protein>
    <recommendedName>
        <fullName evidence="4">Thioredoxin domain-containing protein</fullName>
    </recommendedName>
</protein>
<evidence type="ECO:0000256" key="1">
    <source>
        <dbReference type="SAM" id="Phobius"/>
    </source>
</evidence>
<keyword evidence="1" id="KW-1133">Transmembrane helix</keyword>
<proteinExistence type="predicted"/>
<dbReference type="EMBL" id="PCTX01000010">
    <property type="protein sequence ID" value="PIP92353.1"/>
    <property type="molecule type" value="Genomic_DNA"/>
</dbReference>
<dbReference type="InterPro" id="IPR036249">
    <property type="entry name" value="Thioredoxin-like_sf"/>
</dbReference>
<dbReference type="PANTHER" id="PTHR34573:SF1">
    <property type="entry name" value="VITAMIN K EPOXIDE REDUCTASE DOMAIN-CONTAINING PROTEIN"/>
    <property type="match status" value="1"/>
</dbReference>
<feature type="transmembrane region" description="Helical" evidence="1">
    <location>
        <begin position="6"/>
        <end position="25"/>
    </location>
</feature>
<evidence type="ECO:0008006" key="4">
    <source>
        <dbReference type="Google" id="ProtNLM"/>
    </source>
</evidence>
<gene>
    <name evidence="2" type="ORF">COW77_00320</name>
</gene>
<evidence type="ECO:0000313" key="3">
    <source>
        <dbReference type="Proteomes" id="UP000229241"/>
    </source>
</evidence>
<reference evidence="2 3" key="1">
    <citation type="submission" date="2017-09" db="EMBL/GenBank/DDBJ databases">
        <title>Depth-based differentiation of microbial function through sediment-hosted aquifers and enrichment of novel symbionts in the deep terrestrial subsurface.</title>
        <authorList>
            <person name="Probst A.J."/>
            <person name="Ladd B."/>
            <person name="Jarett J.K."/>
            <person name="Geller-Mcgrath D.E."/>
            <person name="Sieber C.M."/>
            <person name="Emerson J.B."/>
            <person name="Anantharaman K."/>
            <person name="Thomas B.C."/>
            <person name="Malmstrom R."/>
            <person name="Stieglmeier M."/>
            <person name="Klingl A."/>
            <person name="Woyke T."/>
            <person name="Ryan C.M."/>
            <person name="Banfield J.F."/>
        </authorList>
    </citation>
    <scope>NUCLEOTIDE SEQUENCE [LARGE SCALE GENOMIC DNA]</scope>
    <source>
        <strain evidence="2">CG18_big_fil_WC_8_21_14_2_50_39_7</strain>
    </source>
</reference>
<dbReference type="Proteomes" id="UP000229241">
    <property type="component" value="Unassembled WGS sequence"/>
</dbReference>
<organism evidence="2 3">
    <name type="scientific">Candidatus Wolfebacteria bacterium CG18_big_fil_WC_8_21_14_2_50_39_7</name>
    <dbReference type="NCBI Taxonomy" id="1975071"/>
    <lineage>
        <taxon>Bacteria</taxon>
        <taxon>Candidatus Wolfeibacteriota</taxon>
    </lineage>
</organism>
<dbReference type="SUPFAM" id="SSF52833">
    <property type="entry name" value="Thioredoxin-like"/>
    <property type="match status" value="1"/>
</dbReference>
<dbReference type="AlphaFoldDB" id="A0A2H0ED20"/>
<dbReference type="Gene3D" id="3.40.30.10">
    <property type="entry name" value="Glutaredoxin"/>
    <property type="match status" value="1"/>
</dbReference>